<accession>A0A6C0KL52</accession>
<organism evidence="3">
    <name type="scientific">viral metagenome</name>
    <dbReference type="NCBI Taxonomy" id="1070528"/>
    <lineage>
        <taxon>unclassified sequences</taxon>
        <taxon>metagenomes</taxon>
        <taxon>organismal metagenomes</taxon>
    </lineage>
</organism>
<reference evidence="3" key="1">
    <citation type="journal article" date="2020" name="Nature">
        <title>Giant virus diversity and host interactions through global metagenomics.</title>
        <authorList>
            <person name="Schulz F."/>
            <person name="Roux S."/>
            <person name="Paez-Espino D."/>
            <person name="Jungbluth S."/>
            <person name="Walsh D.A."/>
            <person name="Denef V.J."/>
            <person name="McMahon K.D."/>
            <person name="Konstantinidis K.T."/>
            <person name="Eloe-Fadrosh E.A."/>
            <person name="Kyrpides N.C."/>
            <person name="Woyke T."/>
        </authorList>
    </citation>
    <scope>NUCLEOTIDE SEQUENCE</scope>
    <source>
        <strain evidence="3">GVMAG-S-3300012919-55</strain>
    </source>
</reference>
<dbReference type="AlphaFoldDB" id="A0A6C0KL52"/>
<feature type="coiled-coil region" evidence="1">
    <location>
        <begin position="86"/>
        <end position="148"/>
    </location>
</feature>
<evidence type="ECO:0000313" key="3">
    <source>
        <dbReference type="EMBL" id="QHU17901.1"/>
    </source>
</evidence>
<proteinExistence type="predicted"/>
<feature type="compositionally biased region" description="Basic and acidic residues" evidence="2">
    <location>
        <begin position="28"/>
        <end position="37"/>
    </location>
</feature>
<evidence type="ECO:0000256" key="1">
    <source>
        <dbReference type="SAM" id="Coils"/>
    </source>
</evidence>
<keyword evidence="1" id="KW-0175">Coiled coil</keyword>
<feature type="compositionally biased region" description="Polar residues" evidence="2">
    <location>
        <begin position="1"/>
        <end position="17"/>
    </location>
</feature>
<evidence type="ECO:0008006" key="4">
    <source>
        <dbReference type="Google" id="ProtNLM"/>
    </source>
</evidence>
<name>A0A6C0KL52_9ZZZZ</name>
<dbReference type="EMBL" id="MN740919">
    <property type="protein sequence ID" value="QHU17901.1"/>
    <property type="molecule type" value="Genomic_DNA"/>
</dbReference>
<evidence type="ECO:0000256" key="2">
    <source>
        <dbReference type="SAM" id="MobiDB-lite"/>
    </source>
</evidence>
<feature type="region of interest" description="Disordered" evidence="2">
    <location>
        <begin position="1"/>
        <end position="37"/>
    </location>
</feature>
<sequence length="224" mass="26656">MANFASYSSSKQMSTPRNPYELLIDNNNEPKETDSIQRKARKKLREIEHLKKKKIKTLDEELKIKQESEWKMIATPVDASPSETDEERFLRKEKQFERKKQEYERKLKAKEKQIHSLYKQNQFKDEEIQLQERKIQEQNKQFQALLNEFQKISLSQTSCSDSIIETIIKKEFDDNCKSCPQQSRDTIWRKLMNKYHPDKISKHVGSEIANELCKIAIKFKPLSS</sequence>
<protein>
    <recommendedName>
        <fullName evidence="4">J domain-containing protein</fullName>
    </recommendedName>
</protein>